<dbReference type="GO" id="GO:0032467">
    <property type="term" value="P:positive regulation of cytokinesis"/>
    <property type="evidence" value="ECO:0007669"/>
    <property type="project" value="TreeGrafter"/>
</dbReference>
<dbReference type="PANTHER" id="PTHR21831">
    <property type="entry name" value="MICROTUBULE-ASSOCIATED PROTEIN 10"/>
    <property type="match status" value="1"/>
</dbReference>
<dbReference type="GO" id="GO:1990023">
    <property type="term" value="C:mitotic spindle midzone"/>
    <property type="evidence" value="ECO:0007669"/>
    <property type="project" value="TreeGrafter"/>
</dbReference>
<accession>A0AAW1QBW5</accession>
<dbReference type="GO" id="GO:0005881">
    <property type="term" value="C:cytoplasmic microtubule"/>
    <property type="evidence" value="ECO:0007669"/>
    <property type="project" value="TreeGrafter"/>
</dbReference>
<dbReference type="EMBL" id="JALJOR010000004">
    <property type="protein sequence ID" value="KAK9818262.1"/>
    <property type="molecule type" value="Genomic_DNA"/>
</dbReference>
<evidence type="ECO:0000256" key="1">
    <source>
        <dbReference type="SAM" id="MobiDB-lite"/>
    </source>
</evidence>
<dbReference type="PANTHER" id="PTHR21831:SF2">
    <property type="entry name" value="MICROTUBULE-ASSOCIATED PROTEIN 10"/>
    <property type="match status" value="1"/>
</dbReference>
<name>A0AAW1QBW5_9CHLO</name>
<dbReference type="GO" id="GO:0097431">
    <property type="term" value="C:mitotic spindle pole"/>
    <property type="evidence" value="ECO:0007669"/>
    <property type="project" value="TreeGrafter"/>
</dbReference>
<dbReference type="Proteomes" id="UP001489004">
    <property type="component" value="Unassembled WGS sequence"/>
</dbReference>
<protein>
    <submittedName>
        <fullName evidence="2">Uncharacterized protein</fullName>
    </submittedName>
</protein>
<dbReference type="InterPro" id="IPR039302">
    <property type="entry name" value="MAP10"/>
</dbReference>
<dbReference type="GO" id="GO:0030496">
    <property type="term" value="C:midbody"/>
    <property type="evidence" value="ECO:0007669"/>
    <property type="project" value="TreeGrafter"/>
</dbReference>
<sequence>MRSSLLQDLALSKAVAVRLLAYPLLTLRPAAVELAYGPFVTHMVGGGDEPESVSFEPMLPFASGKSCTFTARPDELHHALQKCPLHVMYVDVAPGGPPSVRGAAFMRLEIQDPDDASADIKTNAVETLALYDGSSRRMGHITLAARLGDRPDLDLSASFASDGGDILTDYSASPDREEPSVPSILKRPSVQHAAAPGRSLFPTESFMADAGICDASFEADPAQGITTGGEFDASNAAANRPSNQDSPGDGPYLTSFTGGGTQTFQSVATAATATRAPGAILAVRRPYRNSSGS</sequence>
<evidence type="ECO:0000313" key="3">
    <source>
        <dbReference type="Proteomes" id="UP001489004"/>
    </source>
</evidence>
<dbReference type="GO" id="GO:0051256">
    <property type="term" value="P:mitotic spindle midzone assembly"/>
    <property type="evidence" value="ECO:0007669"/>
    <property type="project" value="TreeGrafter"/>
</dbReference>
<feature type="compositionally biased region" description="Polar residues" evidence="1">
    <location>
        <begin position="236"/>
        <end position="246"/>
    </location>
</feature>
<feature type="region of interest" description="Disordered" evidence="1">
    <location>
        <begin position="221"/>
        <end position="258"/>
    </location>
</feature>
<dbReference type="AlphaFoldDB" id="A0AAW1QBW5"/>
<gene>
    <name evidence="2" type="ORF">WJX72_009721</name>
</gene>
<dbReference type="GO" id="GO:0008017">
    <property type="term" value="F:microtubule binding"/>
    <property type="evidence" value="ECO:0007669"/>
    <property type="project" value="InterPro"/>
</dbReference>
<reference evidence="2 3" key="1">
    <citation type="journal article" date="2024" name="Nat. Commun.">
        <title>Phylogenomics reveals the evolutionary origins of lichenization in chlorophyte algae.</title>
        <authorList>
            <person name="Puginier C."/>
            <person name="Libourel C."/>
            <person name="Otte J."/>
            <person name="Skaloud P."/>
            <person name="Haon M."/>
            <person name="Grisel S."/>
            <person name="Petersen M."/>
            <person name="Berrin J.G."/>
            <person name="Delaux P.M."/>
            <person name="Dal Grande F."/>
            <person name="Keller J."/>
        </authorList>
    </citation>
    <scope>NUCLEOTIDE SEQUENCE [LARGE SCALE GENOMIC DNA]</scope>
    <source>
        <strain evidence="2 3">SAG 2043</strain>
    </source>
</reference>
<organism evidence="2 3">
    <name type="scientific">[Myrmecia] bisecta</name>
    <dbReference type="NCBI Taxonomy" id="41462"/>
    <lineage>
        <taxon>Eukaryota</taxon>
        <taxon>Viridiplantae</taxon>
        <taxon>Chlorophyta</taxon>
        <taxon>core chlorophytes</taxon>
        <taxon>Trebouxiophyceae</taxon>
        <taxon>Trebouxiales</taxon>
        <taxon>Trebouxiaceae</taxon>
        <taxon>Myrmecia</taxon>
    </lineage>
</organism>
<keyword evidence="3" id="KW-1185">Reference proteome</keyword>
<dbReference type="GO" id="GO:0031122">
    <property type="term" value="P:cytoplasmic microtubule organization"/>
    <property type="evidence" value="ECO:0007669"/>
    <property type="project" value="TreeGrafter"/>
</dbReference>
<evidence type="ECO:0000313" key="2">
    <source>
        <dbReference type="EMBL" id="KAK9818262.1"/>
    </source>
</evidence>
<proteinExistence type="predicted"/>
<comment type="caution">
    <text evidence="2">The sequence shown here is derived from an EMBL/GenBank/DDBJ whole genome shotgun (WGS) entry which is preliminary data.</text>
</comment>